<comment type="caution">
    <text evidence="3">The sequence shown here is derived from an EMBL/GenBank/DDBJ whole genome shotgun (WGS) entry which is preliminary data.</text>
</comment>
<gene>
    <name evidence="3" type="ORF">A3A69_01100</name>
</gene>
<dbReference type="SUPFAM" id="SSF56672">
    <property type="entry name" value="DNA/RNA polymerases"/>
    <property type="match status" value="1"/>
</dbReference>
<dbReference type="PANTHER" id="PTHR11076">
    <property type="entry name" value="DNA REPAIR POLYMERASE UMUC / TRANSFERASE FAMILY MEMBER"/>
    <property type="match status" value="1"/>
</dbReference>
<dbReference type="Proteomes" id="UP000177458">
    <property type="component" value="Unassembled WGS sequence"/>
</dbReference>
<evidence type="ECO:0000259" key="2">
    <source>
        <dbReference type="PROSITE" id="PS50173"/>
    </source>
</evidence>
<dbReference type="Pfam" id="PF00817">
    <property type="entry name" value="IMS"/>
    <property type="match status" value="1"/>
</dbReference>
<evidence type="ECO:0000313" key="3">
    <source>
        <dbReference type="EMBL" id="OGC51006.1"/>
    </source>
</evidence>
<proteinExistence type="inferred from homology"/>
<dbReference type="InterPro" id="IPR017961">
    <property type="entry name" value="DNA_pol_Y-fam_little_finger"/>
</dbReference>
<dbReference type="InterPro" id="IPR036775">
    <property type="entry name" value="DNA_pol_Y-fam_lit_finger_sf"/>
</dbReference>
<dbReference type="InterPro" id="IPR043128">
    <property type="entry name" value="Rev_trsase/Diguanyl_cyclase"/>
</dbReference>
<dbReference type="GO" id="GO:0003684">
    <property type="term" value="F:damaged DNA binding"/>
    <property type="evidence" value="ECO:0007669"/>
    <property type="project" value="InterPro"/>
</dbReference>
<dbReference type="InterPro" id="IPR050116">
    <property type="entry name" value="DNA_polymerase-Y"/>
</dbReference>
<dbReference type="GO" id="GO:0005829">
    <property type="term" value="C:cytosol"/>
    <property type="evidence" value="ECO:0007669"/>
    <property type="project" value="TreeGrafter"/>
</dbReference>
<protein>
    <recommendedName>
        <fullName evidence="2">UmuC domain-containing protein</fullName>
    </recommendedName>
</protein>
<dbReference type="GO" id="GO:0009432">
    <property type="term" value="P:SOS response"/>
    <property type="evidence" value="ECO:0007669"/>
    <property type="project" value="TreeGrafter"/>
</dbReference>
<accession>A0A1F4V1E5</accession>
<dbReference type="InterPro" id="IPR043502">
    <property type="entry name" value="DNA/RNA_pol_sf"/>
</dbReference>
<name>A0A1F4V1E5_UNCKA</name>
<dbReference type="GO" id="GO:0003887">
    <property type="term" value="F:DNA-directed DNA polymerase activity"/>
    <property type="evidence" value="ECO:0007669"/>
    <property type="project" value="TreeGrafter"/>
</dbReference>
<dbReference type="InterPro" id="IPR001126">
    <property type="entry name" value="UmuC"/>
</dbReference>
<feature type="domain" description="UmuC" evidence="2">
    <location>
        <begin position="1"/>
        <end position="183"/>
    </location>
</feature>
<dbReference type="PANTHER" id="PTHR11076:SF35">
    <property type="entry name" value="DNA REPAIR PROTEIN HOMOLOG YOBH"/>
    <property type="match status" value="1"/>
</dbReference>
<dbReference type="AlphaFoldDB" id="A0A1F4V1E5"/>
<sequence>MHVDLNSCFATIEQQAYRKFRGKPLAVAAYKTPNGCIIAPSVEAKKLGIKVGMRVKDGKMICPELIVLEPDPWKYRNVHLKLKNILLTYTENLTPKSIDEFILNLEGFPAMKKGIANVAREIKERIKKEIGEWITVSAGIAPNRLLAKTAAGLKKPDGLETIDATNYYEIYSRLGLYDFCGIKTNNIVRLNKAGIYTVLDFYNASPKKLYLAFHSVVGYYWYMRLKGWEPDDVIFGRHSFGNSVALYNPLLTSEELSPVLMKLVDKMSRRMRRAGFVARGVHVAALYRNGTHWHHGTSVDDKLFASGDIYKIAYKILCHSPYKLPVHTLAVSCFNLIKSDYSQLDMFDDVGKKKRLTDATDTITDKWGNYVITPARMLDAKSIVKDRIAFGNIKELEEFIITQ</sequence>
<dbReference type="EMBL" id="MEVF01000003">
    <property type="protein sequence ID" value="OGC51006.1"/>
    <property type="molecule type" value="Genomic_DNA"/>
</dbReference>
<dbReference type="GO" id="GO:0042276">
    <property type="term" value="P:error-prone translesion synthesis"/>
    <property type="evidence" value="ECO:0007669"/>
    <property type="project" value="TreeGrafter"/>
</dbReference>
<comment type="similarity">
    <text evidence="1">Belongs to the DNA polymerase type-Y family.</text>
</comment>
<dbReference type="Gene3D" id="3.30.1490.100">
    <property type="entry name" value="DNA polymerase, Y-family, little finger domain"/>
    <property type="match status" value="1"/>
</dbReference>
<dbReference type="Gene3D" id="3.30.70.270">
    <property type="match status" value="1"/>
</dbReference>
<dbReference type="Pfam" id="PF11799">
    <property type="entry name" value="IMS_C"/>
    <property type="match status" value="1"/>
</dbReference>
<dbReference type="PROSITE" id="PS50173">
    <property type="entry name" value="UMUC"/>
    <property type="match status" value="1"/>
</dbReference>
<dbReference type="SUPFAM" id="SSF100879">
    <property type="entry name" value="Lesion bypass DNA polymerase (Y-family), little finger domain"/>
    <property type="match status" value="1"/>
</dbReference>
<reference evidence="3 4" key="1">
    <citation type="journal article" date="2016" name="Nat. Commun.">
        <title>Thousands of microbial genomes shed light on interconnected biogeochemical processes in an aquifer system.</title>
        <authorList>
            <person name="Anantharaman K."/>
            <person name="Brown C.T."/>
            <person name="Hug L.A."/>
            <person name="Sharon I."/>
            <person name="Castelle C.J."/>
            <person name="Probst A.J."/>
            <person name="Thomas B.C."/>
            <person name="Singh A."/>
            <person name="Wilkins M.J."/>
            <person name="Karaoz U."/>
            <person name="Brodie E.L."/>
            <person name="Williams K.H."/>
            <person name="Hubbard S.S."/>
            <person name="Banfield J.F."/>
        </authorList>
    </citation>
    <scope>NUCLEOTIDE SEQUENCE [LARGE SCALE GENOMIC DNA]</scope>
</reference>
<dbReference type="GO" id="GO:0006281">
    <property type="term" value="P:DNA repair"/>
    <property type="evidence" value="ECO:0007669"/>
    <property type="project" value="InterPro"/>
</dbReference>
<evidence type="ECO:0000313" key="4">
    <source>
        <dbReference type="Proteomes" id="UP000177458"/>
    </source>
</evidence>
<evidence type="ECO:0000256" key="1">
    <source>
        <dbReference type="ARBA" id="ARBA00010945"/>
    </source>
</evidence>
<dbReference type="Gene3D" id="3.40.1170.60">
    <property type="match status" value="1"/>
</dbReference>
<organism evidence="3 4">
    <name type="scientific">candidate division WWE3 bacterium RIFCSPLOWO2_01_FULL_37_15</name>
    <dbReference type="NCBI Taxonomy" id="1802622"/>
    <lineage>
        <taxon>Bacteria</taxon>
        <taxon>Katanobacteria</taxon>
    </lineage>
</organism>